<evidence type="ECO:0000313" key="2">
    <source>
        <dbReference type="Proteomes" id="UP000184171"/>
    </source>
</evidence>
<dbReference type="OrthoDB" id="8112331at2"/>
<evidence type="ECO:0000313" key="1">
    <source>
        <dbReference type="EMBL" id="SHJ66559.1"/>
    </source>
</evidence>
<dbReference type="AlphaFoldDB" id="A0A1M6L682"/>
<dbReference type="STRING" id="1122189.SAMN02745165_02881"/>
<name>A0A1M6L682_MALRU</name>
<organism evidence="1 2">
    <name type="scientific">Malonomonas rubra DSM 5091</name>
    <dbReference type="NCBI Taxonomy" id="1122189"/>
    <lineage>
        <taxon>Bacteria</taxon>
        <taxon>Pseudomonadati</taxon>
        <taxon>Thermodesulfobacteriota</taxon>
        <taxon>Desulfuromonadia</taxon>
        <taxon>Desulfuromonadales</taxon>
        <taxon>Geopsychrobacteraceae</taxon>
        <taxon>Malonomonas</taxon>
    </lineage>
</organism>
<dbReference type="Proteomes" id="UP000184171">
    <property type="component" value="Unassembled WGS sequence"/>
</dbReference>
<accession>A0A1M6L682</accession>
<dbReference type="RefSeq" id="WP_072909442.1">
    <property type="nucleotide sequence ID" value="NZ_FQZT01000012.1"/>
</dbReference>
<sequence>MRHEWWSLSASEREVYHASFRFLGERLEEAETIQWALSLGPNEKAKRLAIIDLIRKRRTNKLSRPWLETWHLIIENWSRPAVERNGHTEVYQVSERLKSEEYTKGVVSAIVELVTPSLRIRMLTEVRGGRRKGLRKVRSIEDLISCTLTSGRLIEVDELKLGEIGDKGFLLSLASGLDDLIISSLDLARRVGWDGEHNYWIIGQMHRAYYVYEKNENGREHEPDEFADGIVPAVKLLYEVLARLADVDLASAICFVARWKAGGSQIHLRLLAALYRDSRLASEDRLNTFLMQLDDLQFWNLENYPEVAELRAKRFNDLGDETKVTILKRIKKGPPRSNYHRSMDKNQFQKARKYCAAREMKRIQLAGGGLPEKVTSWLSSRLTEHPELKEMNTIDADFPEGVKTQWVAPRPDPRFDSIAGEERLSLLEAGMNKRRSWFEDEGNASDWIQAPENSFKLISDFESLDDAGSKYPKIWEKFGWAHAPAESSGNNDDRDNLSEVSRVIGLLKKLENDAVVEAIGGISSWLNRWSKLLGPATDWIAVWRKIWPYAVAATNAVEGKDEVDLETTGGVVENKEPLRLDTLNTPAGKLIWVFLMALNEEEAPFAAEQPLRQIRNDIFSSSERSLLIAQHCCVEFLDYFLTSDREWAEEHLVKPIKAQDSKSVVLWGAISRRMRRKEALSIIGDEMISRTLDMRLGREVRSRFLDNMVVSCLHAYWREEEAPVHRSKVQQMIRSVEDEVRVSGAEILQRFLRDSANPTKNTEMPTPSLEELYSRAVRPFLMEVWPQERSLATPGVSQAFADLPISTGNQFADAVGVIERFLVPFDCWSLGDYGFYRAGRDELALELIDSADKAEAFLRLLDRTIGAHEGAIVPHELTYAIEKIRQISPRLSGQQAFRRLEAATRR</sequence>
<keyword evidence="2" id="KW-1185">Reference proteome</keyword>
<protein>
    <submittedName>
        <fullName evidence="1">Uncharacterized protein</fullName>
    </submittedName>
</protein>
<gene>
    <name evidence="1" type="ORF">SAMN02745165_02881</name>
</gene>
<proteinExistence type="predicted"/>
<dbReference type="EMBL" id="FQZT01000012">
    <property type="protein sequence ID" value="SHJ66559.1"/>
    <property type="molecule type" value="Genomic_DNA"/>
</dbReference>
<reference evidence="1 2" key="1">
    <citation type="submission" date="2016-11" db="EMBL/GenBank/DDBJ databases">
        <authorList>
            <person name="Jaros S."/>
            <person name="Januszkiewicz K."/>
            <person name="Wedrychowicz H."/>
        </authorList>
    </citation>
    <scope>NUCLEOTIDE SEQUENCE [LARGE SCALE GENOMIC DNA]</scope>
    <source>
        <strain evidence="1 2">DSM 5091</strain>
    </source>
</reference>